<dbReference type="eggNOG" id="ENOG502ZJHZ">
    <property type="taxonomic scope" value="Bacteria"/>
</dbReference>
<evidence type="ECO:0008006" key="4">
    <source>
        <dbReference type="Google" id="ProtNLM"/>
    </source>
</evidence>
<reference evidence="3" key="1">
    <citation type="journal article" date="2008" name="J. Bacteriol.">
        <title>Genome sequence of the streptomycin-producing microorganism Streptomyces griseus IFO 13350.</title>
        <authorList>
            <person name="Ohnishi Y."/>
            <person name="Ishikawa J."/>
            <person name="Hara H."/>
            <person name="Suzuki H."/>
            <person name="Ikenoya M."/>
            <person name="Ikeda H."/>
            <person name="Yamashita A."/>
            <person name="Hattori M."/>
            <person name="Horinouchi S."/>
        </authorList>
    </citation>
    <scope>NUCLEOTIDE SEQUENCE [LARGE SCALE GENOMIC DNA]</scope>
    <source>
        <strain evidence="3">JCM 4626 / NBRC 13350</strain>
    </source>
</reference>
<evidence type="ECO:0000313" key="2">
    <source>
        <dbReference type="EMBL" id="BAG17208.1"/>
    </source>
</evidence>
<gene>
    <name evidence="2" type="ordered locus">SGR_379</name>
</gene>
<evidence type="ECO:0000256" key="1">
    <source>
        <dbReference type="SAM" id="SignalP"/>
    </source>
</evidence>
<organism evidence="2 3">
    <name type="scientific">Streptomyces griseus subsp. griseus (strain JCM 4626 / CBS 651.72 / NBRC 13350 / KCC S-0626 / ISP 5235)</name>
    <dbReference type="NCBI Taxonomy" id="455632"/>
    <lineage>
        <taxon>Bacteria</taxon>
        <taxon>Bacillati</taxon>
        <taxon>Actinomycetota</taxon>
        <taxon>Actinomycetes</taxon>
        <taxon>Kitasatosporales</taxon>
        <taxon>Streptomycetaceae</taxon>
        <taxon>Streptomyces</taxon>
    </lineage>
</organism>
<feature type="signal peptide" evidence="1">
    <location>
        <begin position="1"/>
        <end position="26"/>
    </location>
</feature>
<dbReference type="EMBL" id="AP009493">
    <property type="protein sequence ID" value="BAG17208.1"/>
    <property type="molecule type" value="Genomic_DNA"/>
</dbReference>
<dbReference type="HOGENOM" id="CLU_1651184_0_0_11"/>
<dbReference type="Proteomes" id="UP000001685">
    <property type="component" value="Chromosome"/>
</dbReference>
<evidence type="ECO:0000313" key="3">
    <source>
        <dbReference type="Proteomes" id="UP000001685"/>
    </source>
</evidence>
<accession>B1VQA7</accession>
<protein>
    <recommendedName>
        <fullName evidence="4">Secreted protein</fullName>
    </recommendedName>
</protein>
<keyword evidence="1" id="KW-0732">Signal</keyword>
<dbReference type="RefSeq" id="WP_012377746.1">
    <property type="nucleotide sequence ID" value="NC_010572.1"/>
</dbReference>
<name>B1VQA7_STRGG</name>
<sequence>MSVRKKTALALAAVTLTTGLATGAGAATAAPASASASASASGQRAAVECGVRADGKLWCGNRVGAKGYEHRTYRSGVRGSLTSSFSWFVCWGPGDNHAGGNNIWYWTLLDNGQWGNVPAVDVHTPSDPWGNLRQC</sequence>
<dbReference type="KEGG" id="sgr:SGR_379"/>
<proteinExistence type="predicted"/>
<dbReference type="AlphaFoldDB" id="B1VQA7"/>
<feature type="chain" id="PRO_5002772034" description="Secreted protein" evidence="1">
    <location>
        <begin position="27"/>
        <end position="135"/>
    </location>
</feature>
<dbReference type="PATRIC" id="fig|455632.4.peg.357"/>